<evidence type="ECO:0000313" key="1">
    <source>
        <dbReference type="EMBL" id="QQP40179.1"/>
    </source>
</evidence>
<organism evidence="1 2">
    <name type="scientific">Caligus rogercresseyi</name>
    <name type="common">Sea louse</name>
    <dbReference type="NCBI Taxonomy" id="217165"/>
    <lineage>
        <taxon>Eukaryota</taxon>
        <taxon>Metazoa</taxon>
        <taxon>Ecdysozoa</taxon>
        <taxon>Arthropoda</taxon>
        <taxon>Crustacea</taxon>
        <taxon>Multicrustacea</taxon>
        <taxon>Hexanauplia</taxon>
        <taxon>Copepoda</taxon>
        <taxon>Siphonostomatoida</taxon>
        <taxon>Caligidae</taxon>
        <taxon>Caligus</taxon>
    </lineage>
</organism>
<feature type="non-terminal residue" evidence="1">
    <location>
        <position position="98"/>
    </location>
</feature>
<evidence type="ECO:0000313" key="2">
    <source>
        <dbReference type="Proteomes" id="UP000595437"/>
    </source>
</evidence>
<accession>A0A7T8JZI4</accession>
<dbReference type="AlphaFoldDB" id="A0A7T8JZI4"/>
<protein>
    <submittedName>
        <fullName evidence="1">Uncharacterized protein</fullName>
    </submittedName>
</protein>
<gene>
    <name evidence="1" type="ORF">FKW44_014146</name>
</gene>
<dbReference type="Proteomes" id="UP000595437">
    <property type="component" value="Chromosome 9"/>
</dbReference>
<dbReference type="OrthoDB" id="6366904at2759"/>
<proteinExistence type="predicted"/>
<keyword evidence="2" id="KW-1185">Reference proteome</keyword>
<sequence length="98" mass="11019">MQSAVAIVLDCGRTNGLTFNATKYNAIVFSKAYKFRSKHFPRLKIDDKEKVFSTPMRYLGILFDQGLTGRATSKEKAAKCSPLRSMAKAVIRQKWGLT</sequence>
<dbReference type="EMBL" id="CP045898">
    <property type="protein sequence ID" value="QQP40179.1"/>
    <property type="molecule type" value="Genomic_DNA"/>
</dbReference>
<name>A0A7T8JZI4_CALRO</name>
<reference evidence="2" key="1">
    <citation type="submission" date="2021-01" db="EMBL/GenBank/DDBJ databases">
        <title>Caligus Genome Assembly.</title>
        <authorList>
            <person name="Gallardo-Escarate C."/>
        </authorList>
    </citation>
    <scope>NUCLEOTIDE SEQUENCE [LARGE SCALE GENOMIC DNA]</scope>
</reference>